<sequence length="221" mass="24242">MAARRARSGGAGRKFMEMARALRVFASIAAVVAGSLVLTGCIGGPTYGTDKTAGEQLVDDLGSAISLAPPKKDPVKYQPRAGLVLPPQGEQAALVQPQQSLASRETNPAWVESPEEVRQRLREEADANKNNPNYVSPLAKASANGRRLSAKEQQAAYREARKIEMGAYSDKRRFLSDPPLEYRRLPEGSETDLGESEKDKERRRKKAAQVANSGSKWYWPF</sequence>
<gene>
    <name evidence="2" type="ORF">USDA257_c05140</name>
</gene>
<dbReference type="HOGENOM" id="CLU_083241_1_0_5"/>
<feature type="region of interest" description="Disordered" evidence="1">
    <location>
        <begin position="124"/>
        <end position="147"/>
    </location>
</feature>
<reference evidence="2 3" key="1">
    <citation type="journal article" date="2012" name="J. Bacteriol.">
        <title>Complete genome sequence of the broad-host-range strain Sinorhizobium fredii USDA257.</title>
        <authorList>
            <person name="Schuldes J."/>
            <person name="Rodriguez Orbegoso M."/>
            <person name="Schmeisser C."/>
            <person name="Krishnan H.B."/>
            <person name="Daniel R."/>
            <person name="Streit W.R."/>
        </authorList>
    </citation>
    <scope>NUCLEOTIDE SEQUENCE [LARGE SCALE GENOMIC DNA]</scope>
    <source>
        <strain evidence="2 3">USDA 257</strain>
    </source>
</reference>
<dbReference type="KEGG" id="sfd:USDA257_c05140"/>
<dbReference type="eggNOG" id="ENOG5033XRY">
    <property type="taxonomic scope" value="Bacteria"/>
</dbReference>
<dbReference type="STRING" id="1185652.USDA257_c05140"/>
<dbReference type="AlphaFoldDB" id="I3WZQ3"/>
<dbReference type="EMBL" id="CP003563">
    <property type="protein sequence ID" value="AFL49109.1"/>
    <property type="molecule type" value="Genomic_DNA"/>
</dbReference>
<accession>I3WZQ3</accession>
<evidence type="ECO:0000313" key="2">
    <source>
        <dbReference type="EMBL" id="AFL49109.1"/>
    </source>
</evidence>
<proteinExistence type="predicted"/>
<feature type="region of interest" description="Disordered" evidence="1">
    <location>
        <begin position="175"/>
        <end position="221"/>
    </location>
</feature>
<dbReference type="PATRIC" id="fig|1185652.3.peg.529"/>
<evidence type="ECO:0000313" key="3">
    <source>
        <dbReference type="Proteomes" id="UP000006180"/>
    </source>
</evidence>
<organism evidence="2 3">
    <name type="scientific">Sinorhizobium fredii (strain USDA 257)</name>
    <dbReference type="NCBI Taxonomy" id="1185652"/>
    <lineage>
        <taxon>Bacteria</taxon>
        <taxon>Pseudomonadati</taxon>
        <taxon>Pseudomonadota</taxon>
        <taxon>Alphaproteobacteria</taxon>
        <taxon>Hyphomicrobiales</taxon>
        <taxon>Rhizobiaceae</taxon>
        <taxon>Sinorhizobium/Ensifer group</taxon>
        <taxon>Sinorhizobium</taxon>
    </lineage>
</organism>
<feature type="compositionally biased region" description="Basic and acidic residues" evidence="1">
    <location>
        <begin position="175"/>
        <end position="187"/>
    </location>
</feature>
<evidence type="ECO:0000256" key="1">
    <source>
        <dbReference type="SAM" id="MobiDB-lite"/>
    </source>
</evidence>
<name>I3WZQ3_SINF2</name>
<dbReference type="Proteomes" id="UP000006180">
    <property type="component" value="Chromosome"/>
</dbReference>
<protein>
    <submittedName>
        <fullName evidence="2">Uncharacterized protein</fullName>
    </submittedName>
</protein>